<dbReference type="AlphaFoldDB" id="A0A4Y2UB93"/>
<organism evidence="3 4">
    <name type="scientific">Araneus ventricosus</name>
    <name type="common">Orbweaver spider</name>
    <name type="synonym">Epeira ventricosa</name>
    <dbReference type="NCBI Taxonomy" id="182803"/>
    <lineage>
        <taxon>Eukaryota</taxon>
        <taxon>Metazoa</taxon>
        <taxon>Ecdysozoa</taxon>
        <taxon>Arthropoda</taxon>
        <taxon>Chelicerata</taxon>
        <taxon>Arachnida</taxon>
        <taxon>Araneae</taxon>
        <taxon>Araneomorphae</taxon>
        <taxon>Entelegynae</taxon>
        <taxon>Araneoidea</taxon>
        <taxon>Araneidae</taxon>
        <taxon>Araneus</taxon>
    </lineage>
</organism>
<evidence type="ECO:0000313" key="4">
    <source>
        <dbReference type="Proteomes" id="UP000499080"/>
    </source>
</evidence>
<evidence type="ECO:0000259" key="2">
    <source>
        <dbReference type="PROSITE" id="PS00028"/>
    </source>
</evidence>
<proteinExistence type="predicted"/>
<evidence type="ECO:0000313" key="3">
    <source>
        <dbReference type="EMBL" id="GBO08916.1"/>
    </source>
</evidence>
<name>A0A4Y2UB93_ARAVE</name>
<dbReference type="Proteomes" id="UP000499080">
    <property type="component" value="Unassembled WGS sequence"/>
</dbReference>
<feature type="domain" description="C2H2-type" evidence="2">
    <location>
        <begin position="251"/>
        <end position="272"/>
    </location>
</feature>
<feature type="compositionally biased region" description="Low complexity" evidence="1">
    <location>
        <begin position="365"/>
        <end position="377"/>
    </location>
</feature>
<feature type="region of interest" description="Disordered" evidence="1">
    <location>
        <begin position="425"/>
        <end position="456"/>
    </location>
</feature>
<reference evidence="3 4" key="1">
    <citation type="journal article" date="2019" name="Sci. Rep.">
        <title>Orb-weaving spider Araneus ventricosus genome elucidates the spidroin gene catalogue.</title>
        <authorList>
            <person name="Kono N."/>
            <person name="Nakamura H."/>
            <person name="Ohtoshi R."/>
            <person name="Moran D.A.P."/>
            <person name="Shinohara A."/>
            <person name="Yoshida Y."/>
            <person name="Fujiwara M."/>
            <person name="Mori M."/>
            <person name="Tomita M."/>
            <person name="Arakawa K."/>
        </authorList>
    </citation>
    <scope>NUCLEOTIDE SEQUENCE [LARGE SCALE GENOMIC DNA]</scope>
</reference>
<sequence>MDYLASLSDSDSGSVNNTSNSSQTGSFEISHQTDIHPLTCENIVVPPGTQVTPVRALVYDCAKSSPIAHHTRLRMQQKQNSAAHEAQIDVNAQSDVLCKTRDVSANQNRENVSEDVNATLDFVIDTITRSENPNMTEFRDEILDAISDNNMNLDNVNHPDNVLGDDVREITEPSENASLLHDCERDSVTTHDQDLLTLNPSEEETRELEGATPLNELRDLFPLARWQPDIASVNPTVIIQQHQSEDPNTYCTECNIELNEEDAYARHRMRVHGDLSSNAPFNPVYMCHACSQSFPTLQGKRSHSCPKSKPSKFKCNMCVRDCRTAKGLREHQQRVHHIFPNRRKRQVPDSQRGPEDLPLAQTDVQNNETQSNNTNDNPRTVTVNPEDPDEIEVSIENNEGQTDTYGILDPNLSWAEIVARIWTGGDNGNSVNNNGRPDESNIDDPQPGTSRQTDISNRRVIHNNQDACPPITTRYDDCLHIPFPIFDPLYCTEEGCNTFYSSQSWHSNKGNLIKHLCVKHHIIIKSSVYWC</sequence>
<accession>A0A4Y2UB93</accession>
<evidence type="ECO:0000256" key="1">
    <source>
        <dbReference type="SAM" id="MobiDB-lite"/>
    </source>
</evidence>
<gene>
    <name evidence="3" type="ORF">AVEN_146550_1</name>
</gene>
<feature type="region of interest" description="Disordered" evidence="1">
    <location>
        <begin position="1"/>
        <end position="29"/>
    </location>
</feature>
<protein>
    <recommendedName>
        <fullName evidence="2">C2H2-type domain-containing protein</fullName>
    </recommendedName>
</protein>
<dbReference type="EMBL" id="BGPR01034504">
    <property type="protein sequence ID" value="GBO08916.1"/>
    <property type="molecule type" value="Genomic_DNA"/>
</dbReference>
<feature type="compositionally biased region" description="Polar residues" evidence="1">
    <location>
        <begin position="7"/>
        <end position="29"/>
    </location>
</feature>
<comment type="caution">
    <text evidence="3">The sequence shown here is derived from an EMBL/GenBank/DDBJ whole genome shotgun (WGS) entry which is preliminary data.</text>
</comment>
<feature type="region of interest" description="Disordered" evidence="1">
    <location>
        <begin position="340"/>
        <end position="386"/>
    </location>
</feature>
<dbReference type="PROSITE" id="PS00028">
    <property type="entry name" value="ZINC_FINGER_C2H2_1"/>
    <property type="match status" value="1"/>
</dbReference>
<dbReference type="SMART" id="SM00355">
    <property type="entry name" value="ZnF_C2H2"/>
    <property type="match status" value="3"/>
</dbReference>
<keyword evidence="4" id="KW-1185">Reference proteome</keyword>
<dbReference type="InterPro" id="IPR013087">
    <property type="entry name" value="Znf_C2H2_type"/>
</dbReference>